<dbReference type="EMBL" id="AZFS01000018">
    <property type="protein sequence ID" value="KRL97339.1"/>
    <property type="molecule type" value="Genomic_DNA"/>
</dbReference>
<name>A0A0R1V6E9_9LACO</name>
<reference evidence="2 3" key="1">
    <citation type="journal article" date="2015" name="Genome Announc.">
        <title>Expanding the biotechnology potential of lactobacilli through comparative genomics of 213 strains and associated genera.</title>
        <authorList>
            <person name="Sun Z."/>
            <person name="Harris H.M."/>
            <person name="McCann A."/>
            <person name="Guo C."/>
            <person name="Argimon S."/>
            <person name="Zhang W."/>
            <person name="Yang X."/>
            <person name="Jeffery I.B."/>
            <person name="Cooney J.C."/>
            <person name="Kagawa T.F."/>
            <person name="Liu W."/>
            <person name="Song Y."/>
            <person name="Salvetti E."/>
            <person name="Wrobel A."/>
            <person name="Rasinkangas P."/>
            <person name="Parkhill J."/>
            <person name="Rea M.C."/>
            <person name="O'Sullivan O."/>
            <person name="Ritari J."/>
            <person name="Douillard F.P."/>
            <person name="Paul Ross R."/>
            <person name="Yang R."/>
            <person name="Briner A.E."/>
            <person name="Felis G.E."/>
            <person name="de Vos W.M."/>
            <person name="Barrangou R."/>
            <person name="Klaenhammer T.R."/>
            <person name="Caufield P.W."/>
            <person name="Cui Y."/>
            <person name="Zhang H."/>
            <person name="O'Toole P.W."/>
        </authorList>
    </citation>
    <scope>NUCLEOTIDE SEQUENCE [LARGE SCALE GENOMIC DNA]</scope>
    <source>
        <strain evidence="2 3">DSM 16381</strain>
    </source>
</reference>
<dbReference type="Pfam" id="PF13460">
    <property type="entry name" value="NAD_binding_10"/>
    <property type="match status" value="1"/>
</dbReference>
<sequence>MAQEMITSMKLNHINRLIFMVAMGIYNEIPAEIDGKDNVKNNPNQIHNLKAAQIIENSNLNYTLLRPGMLIDGPNTAKISQKGEPVSGFQTSLSSLADVTYKLVTNKIAGSNESLGINL</sequence>
<proteinExistence type="predicted"/>
<dbReference type="STRING" id="1423753.FD28_GL001769"/>
<evidence type="ECO:0000313" key="2">
    <source>
        <dbReference type="EMBL" id="KRL97339.1"/>
    </source>
</evidence>
<evidence type="ECO:0000313" key="3">
    <source>
        <dbReference type="Proteomes" id="UP000051580"/>
    </source>
</evidence>
<feature type="domain" description="NAD(P)-binding" evidence="1">
    <location>
        <begin position="2"/>
        <end position="106"/>
    </location>
</feature>
<accession>A0A0R1V6E9</accession>
<dbReference type="AlphaFoldDB" id="A0A0R1V6E9"/>
<dbReference type="Gene3D" id="3.40.50.720">
    <property type="entry name" value="NAD(P)-binding Rossmann-like Domain"/>
    <property type="match status" value="1"/>
</dbReference>
<comment type="caution">
    <text evidence="2">The sequence shown here is derived from an EMBL/GenBank/DDBJ whole genome shotgun (WGS) entry which is preliminary data.</text>
</comment>
<organism evidence="2 3">
    <name type="scientific">Levilactobacillus hammesii DSM 16381</name>
    <dbReference type="NCBI Taxonomy" id="1423753"/>
    <lineage>
        <taxon>Bacteria</taxon>
        <taxon>Bacillati</taxon>
        <taxon>Bacillota</taxon>
        <taxon>Bacilli</taxon>
        <taxon>Lactobacillales</taxon>
        <taxon>Lactobacillaceae</taxon>
        <taxon>Levilactobacillus</taxon>
    </lineage>
</organism>
<keyword evidence="3" id="KW-1185">Reference proteome</keyword>
<dbReference type="InterPro" id="IPR016040">
    <property type="entry name" value="NAD(P)-bd_dom"/>
</dbReference>
<gene>
    <name evidence="2" type="ORF">FD28_GL001769</name>
</gene>
<evidence type="ECO:0000259" key="1">
    <source>
        <dbReference type="Pfam" id="PF13460"/>
    </source>
</evidence>
<dbReference type="PATRIC" id="fig|1423753.3.peg.1837"/>
<protein>
    <recommendedName>
        <fullName evidence="1">NAD(P)-binding domain-containing protein</fullName>
    </recommendedName>
</protein>
<dbReference type="Proteomes" id="UP000051580">
    <property type="component" value="Unassembled WGS sequence"/>
</dbReference>